<name>A0A158EL28_9BURK</name>
<evidence type="ECO:0000313" key="5">
    <source>
        <dbReference type="Proteomes" id="UP000071859"/>
    </source>
</evidence>
<reference evidence="4" key="1">
    <citation type="submission" date="2016-01" db="EMBL/GenBank/DDBJ databases">
        <authorList>
            <person name="Peeters C."/>
        </authorList>
    </citation>
    <scope>NUCLEOTIDE SEQUENCE</scope>
    <source>
        <strain evidence="4">LMG 29321</strain>
    </source>
</reference>
<feature type="compositionally biased region" description="Basic and acidic residues" evidence="1">
    <location>
        <begin position="216"/>
        <end position="238"/>
    </location>
</feature>
<dbReference type="RefSeq" id="WP_062613280.1">
    <property type="nucleotide sequence ID" value="NZ_FCOX02000259.1"/>
</dbReference>
<organism evidence="4 5">
    <name type="scientific">Caballeronia calidae</name>
    <dbReference type="NCBI Taxonomy" id="1777139"/>
    <lineage>
        <taxon>Bacteria</taxon>
        <taxon>Pseudomonadati</taxon>
        <taxon>Pseudomonadota</taxon>
        <taxon>Betaproteobacteria</taxon>
        <taxon>Burkholderiales</taxon>
        <taxon>Burkholderiaceae</taxon>
        <taxon>Caballeronia</taxon>
    </lineage>
</organism>
<dbReference type="InterPro" id="IPR047629">
    <property type="entry name" value="IS1182_transpos"/>
</dbReference>
<feature type="region of interest" description="Disordered" evidence="1">
    <location>
        <begin position="216"/>
        <end position="261"/>
    </location>
</feature>
<evidence type="ECO:0000256" key="1">
    <source>
        <dbReference type="SAM" id="MobiDB-lite"/>
    </source>
</evidence>
<feature type="domain" description="Transposase InsH N-terminal" evidence="3">
    <location>
        <begin position="18"/>
        <end position="109"/>
    </location>
</feature>
<dbReference type="GO" id="GO:0004803">
    <property type="term" value="F:transposase activity"/>
    <property type="evidence" value="ECO:0007669"/>
    <property type="project" value="InterPro"/>
</dbReference>
<protein>
    <submittedName>
        <fullName evidence="4">Transposase IS4 family protein</fullName>
    </submittedName>
</protein>
<dbReference type="Proteomes" id="UP000071859">
    <property type="component" value="Unassembled WGS sequence"/>
</dbReference>
<dbReference type="NCBIfam" id="NF033551">
    <property type="entry name" value="transpos_IS1182"/>
    <property type="match status" value="1"/>
</dbReference>
<feature type="domain" description="Transposase IS4-like" evidence="2">
    <location>
        <begin position="273"/>
        <end position="442"/>
    </location>
</feature>
<evidence type="ECO:0000259" key="2">
    <source>
        <dbReference type="Pfam" id="PF01609"/>
    </source>
</evidence>
<dbReference type="Pfam" id="PF05598">
    <property type="entry name" value="DUF772"/>
    <property type="match status" value="1"/>
</dbReference>
<dbReference type="OrthoDB" id="111180at2"/>
<comment type="caution">
    <text evidence="4">The sequence shown here is derived from an EMBL/GenBank/DDBJ whole genome shotgun (WGS) entry which is preliminary data.</text>
</comment>
<dbReference type="InterPro" id="IPR002559">
    <property type="entry name" value="Transposase_11"/>
</dbReference>
<dbReference type="Pfam" id="PF01609">
    <property type="entry name" value="DDE_Tnp_1"/>
    <property type="match status" value="1"/>
</dbReference>
<dbReference type="GO" id="GO:0003677">
    <property type="term" value="F:DNA binding"/>
    <property type="evidence" value="ECO:0007669"/>
    <property type="project" value="InterPro"/>
</dbReference>
<proteinExistence type="predicted"/>
<dbReference type="InterPro" id="IPR008490">
    <property type="entry name" value="Transposase_InsH_N"/>
</dbReference>
<dbReference type="EMBL" id="FCOX02000259">
    <property type="protein sequence ID" value="SAL07592.1"/>
    <property type="molecule type" value="Genomic_DNA"/>
</dbReference>
<keyword evidence="5" id="KW-1185">Reference proteome</keyword>
<evidence type="ECO:0000259" key="3">
    <source>
        <dbReference type="Pfam" id="PF05598"/>
    </source>
</evidence>
<dbReference type="GO" id="GO:0006313">
    <property type="term" value="P:DNA transposition"/>
    <property type="evidence" value="ECO:0007669"/>
    <property type="project" value="InterPro"/>
</dbReference>
<evidence type="ECO:0000313" key="4">
    <source>
        <dbReference type="EMBL" id="SAL07592.1"/>
    </source>
</evidence>
<dbReference type="PANTHER" id="PTHR33408">
    <property type="entry name" value="TRANSPOSASE"/>
    <property type="match status" value="1"/>
</dbReference>
<dbReference type="AlphaFoldDB" id="A0A158EL28"/>
<accession>A0A158EL28</accession>
<gene>
    <name evidence="4" type="ORF">AWB78_08646</name>
</gene>
<sequence length="451" mass="50112">MSRFVPVDRQTGYLLPPSVEDWLPEDHLARFVVEVITQMDLSELSGAYAGRGMAAHHPEVLLGLLVYGYATGVFSSRKLERATYESVAFRYIAANTHPDHDTLATFRKRFASQIEKLFVQVLLVAQEMKLVKLGRIALDGTKVKANASKHRALSYGHIGRIEAQLHEEVQQLMEMAENADRNGVPDGMDVPAELARREERLKALAEAKAKIEARAQERFEQEQQEYEAKVGRREAQRKDGKKPRGKDPKPPQGGARSGDQINLTDEQSRIMPASSGGFQQGYNAQAAVDVDSMLIVGTSVTQQSNDKRQVAPMLDVLEALPEPLGQPEVLLADAGYFSAANVALCKAADVEPLFAIQRDAHHFPLMERFADDPAPPSSPDPVIRMTHELKTKAGRSLYGLRKSTVEPVFGIIKHVMGFRQFSLRGLTNVTAEWSLVALAWNIKRMNVLRRA</sequence>